<keyword evidence="5" id="KW-1185">Reference proteome</keyword>
<evidence type="ECO:0000259" key="3">
    <source>
        <dbReference type="Pfam" id="PF13828"/>
    </source>
</evidence>
<dbReference type="Proteomes" id="UP000298358">
    <property type="component" value="Unassembled WGS sequence"/>
</dbReference>
<feature type="transmembrane region" description="Helical" evidence="2">
    <location>
        <begin position="101"/>
        <end position="134"/>
    </location>
</feature>
<dbReference type="AlphaFoldDB" id="A0A4Y9FXI0"/>
<evidence type="ECO:0000313" key="4">
    <source>
        <dbReference type="EMBL" id="TFU32981.1"/>
    </source>
</evidence>
<proteinExistence type="predicted"/>
<feature type="domain" description="DUF4190" evidence="3">
    <location>
        <begin position="48"/>
        <end position="120"/>
    </location>
</feature>
<dbReference type="InterPro" id="IPR025241">
    <property type="entry name" value="DUF4190"/>
</dbReference>
<reference evidence="4 5" key="1">
    <citation type="submission" date="2019-03" db="EMBL/GenBank/DDBJ databases">
        <title>Diversity of the mouse oral microbiome.</title>
        <authorList>
            <person name="Joseph S."/>
            <person name="Aduse-Opoku J."/>
            <person name="Curtis M."/>
            <person name="Wade W."/>
            <person name="Hashim A."/>
        </authorList>
    </citation>
    <scope>NUCLEOTIDE SEQUENCE [LARGE SCALE GENOMIC DNA]</scope>
    <source>
        <strain evidence="4 5">P1012</strain>
    </source>
</reference>
<sequence length="142" mass="15041">MTYPDQPTQHQPQSLQPPTQPQYAPSQPMQVYAPAYLVPAGPRNSGTAITAMILGILSFFPVFVSWIPVIGWFTPLLPLAAVIFGHVALGQIRRDGLGGKGMAITGLVLGYIFLVLTLLFLVFAVVLGAFFLAAVGSAGSLS</sequence>
<feature type="transmembrane region" description="Helical" evidence="2">
    <location>
        <begin position="46"/>
        <end position="64"/>
    </location>
</feature>
<dbReference type="EMBL" id="SPQB01000015">
    <property type="protein sequence ID" value="TFU32981.1"/>
    <property type="molecule type" value="Genomic_DNA"/>
</dbReference>
<feature type="region of interest" description="Disordered" evidence="1">
    <location>
        <begin position="1"/>
        <end position="25"/>
    </location>
</feature>
<gene>
    <name evidence="4" type="ORF">E4U02_07820</name>
</gene>
<evidence type="ECO:0000313" key="5">
    <source>
        <dbReference type="Proteomes" id="UP000298358"/>
    </source>
</evidence>
<protein>
    <submittedName>
        <fullName evidence="4">DUF4190 domain-containing protein</fullName>
    </submittedName>
</protein>
<keyword evidence="2" id="KW-1133">Transmembrane helix</keyword>
<keyword evidence="2" id="KW-0472">Membrane</keyword>
<dbReference type="RefSeq" id="WP_135114288.1">
    <property type="nucleotide sequence ID" value="NZ_JADGLL010000015.1"/>
</dbReference>
<evidence type="ECO:0000256" key="2">
    <source>
        <dbReference type="SAM" id="Phobius"/>
    </source>
</evidence>
<organism evidence="4 5">
    <name type="scientific">Microbacterium paludicola</name>
    <dbReference type="NCBI Taxonomy" id="300019"/>
    <lineage>
        <taxon>Bacteria</taxon>
        <taxon>Bacillati</taxon>
        <taxon>Actinomycetota</taxon>
        <taxon>Actinomycetes</taxon>
        <taxon>Micrococcales</taxon>
        <taxon>Microbacteriaceae</taxon>
        <taxon>Microbacterium</taxon>
    </lineage>
</organism>
<dbReference type="Pfam" id="PF13828">
    <property type="entry name" value="DUF4190"/>
    <property type="match status" value="1"/>
</dbReference>
<accession>A0A4Y9FXI0</accession>
<comment type="caution">
    <text evidence="4">The sequence shown here is derived from an EMBL/GenBank/DDBJ whole genome shotgun (WGS) entry which is preliminary data.</text>
</comment>
<dbReference type="OrthoDB" id="4374883at2"/>
<evidence type="ECO:0000256" key="1">
    <source>
        <dbReference type="SAM" id="MobiDB-lite"/>
    </source>
</evidence>
<name>A0A4Y9FXI0_9MICO</name>
<keyword evidence="2" id="KW-0812">Transmembrane</keyword>
<feature type="transmembrane region" description="Helical" evidence="2">
    <location>
        <begin position="70"/>
        <end position="89"/>
    </location>
</feature>
<feature type="compositionally biased region" description="Low complexity" evidence="1">
    <location>
        <begin position="1"/>
        <end position="17"/>
    </location>
</feature>